<gene>
    <name evidence="10" type="ORF">Z517_07889</name>
</gene>
<keyword evidence="11" id="KW-1185">Reference proteome</keyword>
<feature type="domain" description="Major facilitator superfamily (MFS) profile" evidence="9">
    <location>
        <begin position="42"/>
        <end position="482"/>
    </location>
</feature>
<dbReference type="InterPro" id="IPR050360">
    <property type="entry name" value="MFS_Sugar_Transporters"/>
</dbReference>
<feature type="transmembrane region" description="Helical" evidence="8">
    <location>
        <begin position="333"/>
        <end position="351"/>
    </location>
</feature>
<dbReference type="HOGENOM" id="CLU_001265_30_13_1"/>
<dbReference type="InterPro" id="IPR003663">
    <property type="entry name" value="Sugar/inositol_transpt"/>
</dbReference>
<comment type="subcellular location">
    <subcellularLocation>
        <location evidence="1">Membrane</location>
        <topology evidence="1">Multi-pass membrane protein</topology>
    </subcellularLocation>
</comment>
<feature type="transmembrane region" description="Helical" evidence="8">
    <location>
        <begin position="428"/>
        <end position="445"/>
    </location>
</feature>
<feature type="transmembrane region" description="Helical" evidence="8">
    <location>
        <begin position="392"/>
        <end position="416"/>
    </location>
</feature>
<dbReference type="EMBL" id="KN846973">
    <property type="protein sequence ID" value="KIW78056.1"/>
    <property type="molecule type" value="Genomic_DNA"/>
</dbReference>
<feature type="transmembrane region" description="Helical" evidence="8">
    <location>
        <begin position="110"/>
        <end position="128"/>
    </location>
</feature>
<keyword evidence="6 8" id="KW-0472">Membrane</keyword>
<dbReference type="PANTHER" id="PTHR48022">
    <property type="entry name" value="PLASTIDIC GLUCOSE TRANSPORTER 4"/>
    <property type="match status" value="1"/>
</dbReference>
<feature type="transmembrane region" description="Helical" evidence="8">
    <location>
        <begin position="457"/>
        <end position="478"/>
    </location>
</feature>
<evidence type="ECO:0000256" key="8">
    <source>
        <dbReference type="SAM" id="Phobius"/>
    </source>
</evidence>
<keyword evidence="4 8" id="KW-0812">Transmembrane</keyword>
<feature type="transmembrane region" description="Helical" evidence="8">
    <location>
        <begin position="291"/>
        <end position="313"/>
    </location>
</feature>
<feature type="transmembrane region" description="Helical" evidence="8">
    <location>
        <begin position="358"/>
        <end position="380"/>
    </location>
</feature>
<evidence type="ECO:0000313" key="11">
    <source>
        <dbReference type="Proteomes" id="UP000053029"/>
    </source>
</evidence>
<organism evidence="10 11">
    <name type="scientific">Fonsecaea pedrosoi CBS 271.37</name>
    <dbReference type="NCBI Taxonomy" id="1442368"/>
    <lineage>
        <taxon>Eukaryota</taxon>
        <taxon>Fungi</taxon>
        <taxon>Dikarya</taxon>
        <taxon>Ascomycota</taxon>
        <taxon>Pezizomycotina</taxon>
        <taxon>Eurotiomycetes</taxon>
        <taxon>Chaetothyriomycetidae</taxon>
        <taxon>Chaetothyriales</taxon>
        <taxon>Herpotrichiellaceae</taxon>
        <taxon>Fonsecaea</taxon>
    </lineage>
</organism>
<proteinExistence type="inferred from homology"/>
<dbReference type="RefSeq" id="XP_013281864.1">
    <property type="nucleotide sequence ID" value="XM_013426410.1"/>
</dbReference>
<dbReference type="Proteomes" id="UP000053029">
    <property type="component" value="Unassembled WGS sequence"/>
</dbReference>
<dbReference type="Pfam" id="PF00083">
    <property type="entry name" value="Sugar_tr"/>
    <property type="match status" value="1"/>
</dbReference>
<protein>
    <recommendedName>
        <fullName evidence="9">Major facilitator superfamily (MFS) profile domain-containing protein</fullName>
    </recommendedName>
</protein>
<dbReference type="PROSITE" id="PS50850">
    <property type="entry name" value="MFS"/>
    <property type="match status" value="1"/>
</dbReference>
<dbReference type="FunFam" id="1.20.1250.20:FF:000117">
    <property type="entry name" value="MFS hexose transporter"/>
    <property type="match status" value="1"/>
</dbReference>
<dbReference type="GeneID" id="25307379"/>
<evidence type="ECO:0000259" key="9">
    <source>
        <dbReference type="PROSITE" id="PS50850"/>
    </source>
</evidence>
<dbReference type="AlphaFoldDB" id="A0A0D2DKC2"/>
<dbReference type="SUPFAM" id="SSF103473">
    <property type="entry name" value="MFS general substrate transporter"/>
    <property type="match status" value="1"/>
</dbReference>
<dbReference type="NCBIfam" id="TIGR00879">
    <property type="entry name" value="SP"/>
    <property type="match status" value="1"/>
</dbReference>
<reference evidence="10 11" key="1">
    <citation type="submission" date="2015-01" db="EMBL/GenBank/DDBJ databases">
        <title>The Genome Sequence of Fonsecaea pedrosoi CBS 271.37.</title>
        <authorList>
            <consortium name="The Broad Institute Genomics Platform"/>
            <person name="Cuomo C."/>
            <person name="de Hoog S."/>
            <person name="Gorbushina A."/>
            <person name="Stielow B."/>
            <person name="Teixiera M."/>
            <person name="Abouelleil A."/>
            <person name="Chapman S.B."/>
            <person name="Priest M."/>
            <person name="Young S.K."/>
            <person name="Wortman J."/>
            <person name="Nusbaum C."/>
            <person name="Birren B."/>
        </authorList>
    </citation>
    <scope>NUCLEOTIDE SEQUENCE [LARGE SCALE GENOMIC DNA]</scope>
    <source>
        <strain evidence="10 11">CBS 271.37</strain>
    </source>
</reference>
<evidence type="ECO:0000256" key="3">
    <source>
        <dbReference type="ARBA" id="ARBA00022448"/>
    </source>
</evidence>
<dbReference type="PANTHER" id="PTHR48022:SF31">
    <property type="entry name" value="HEXOSE TRANSPORTER"/>
    <property type="match status" value="1"/>
</dbReference>
<dbReference type="InterPro" id="IPR020846">
    <property type="entry name" value="MFS_dom"/>
</dbReference>
<sequence length="534" mass="59472">MVPKIKKSVTHADEVQIAQAEAPELERVNWLQDPGLRKLYFYAAIICVASATTGYDGSMLNNIRILDQWKDYFDDPQGSNLGLLTALYSIGSIASLPVVPFVADHFGRKVAIVAGCIIMIIAAAIQGASQNLAMFKGGRFLMGFGNSMAQLSSPLLLTELCHPQHRGRITAIYNCLWNLGSIINTWLSFGTKHIPTEWSWRIPTIVQGAPSIIQIIFIWWIPESPRWLISRDRSDEALAILSKYHANGNDLHPTVQFEYAEIKETLRLEFVAKKSSSYLDFLKTRGNRYRLLLIASLGLFSQWSGNGLVSYYATDIYNSIGITNSDTQLGLNGGLAIMSLIVSCTCALLCDKVGRRPLFLAATAGMLVCFTIWTICSSIYQDHHNKGAGQAVVAFIWIFNFSYALAWSGLLVAYTVEILPFKIRAKGLMVMNFWVQVALVINQYVNPLGFDHLKPNWKLYTIYTCWIALELVFVYFLYVETKGPTLEEIAKIFDGEDAEVGIVDVEIDPKTRAVLASGTEKLDAAAVVEHRSVV</sequence>
<dbReference type="InterPro" id="IPR036259">
    <property type="entry name" value="MFS_trans_sf"/>
</dbReference>
<evidence type="ECO:0000256" key="7">
    <source>
        <dbReference type="RuleBase" id="RU003346"/>
    </source>
</evidence>
<feature type="transmembrane region" description="Helical" evidence="8">
    <location>
        <begin position="201"/>
        <end position="221"/>
    </location>
</feature>
<dbReference type="InterPro" id="IPR005828">
    <property type="entry name" value="MFS_sugar_transport-like"/>
</dbReference>
<dbReference type="VEuPathDB" id="FungiDB:Z517_07889"/>
<accession>A0A0D2DKC2</accession>
<dbReference type="OrthoDB" id="6133115at2759"/>
<dbReference type="Gene3D" id="1.20.1250.20">
    <property type="entry name" value="MFS general substrate transporter like domains"/>
    <property type="match status" value="1"/>
</dbReference>
<evidence type="ECO:0000313" key="10">
    <source>
        <dbReference type="EMBL" id="KIW78056.1"/>
    </source>
</evidence>
<feature type="transmembrane region" description="Helical" evidence="8">
    <location>
        <begin position="39"/>
        <end position="61"/>
    </location>
</feature>
<evidence type="ECO:0000256" key="1">
    <source>
        <dbReference type="ARBA" id="ARBA00004141"/>
    </source>
</evidence>
<dbReference type="GO" id="GO:0005351">
    <property type="term" value="F:carbohydrate:proton symporter activity"/>
    <property type="evidence" value="ECO:0007669"/>
    <property type="project" value="TreeGrafter"/>
</dbReference>
<evidence type="ECO:0000256" key="5">
    <source>
        <dbReference type="ARBA" id="ARBA00022989"/>
    </source>
</evidence>
<keyword evidence="3 7" id="KW-0813">Transport</keyword>
<evidence type="ECO:0000256" key="6">
    <source>
        <dbReference type="ARBA" id="ARBA00023136"/>
    </source>
</evidence>
<keyword evidence="5 8" id="KW-1133">Transmembrane helix</keyword>
<comment type="similarity">
    <text evidence="2 7">Belongs to the major facilitator superfamily. Sugar transporter (TC 2.A.1.1) family.</text>
</comment>
<evidence type="ECO:0000256" key="4">
    <source>
        <dbReference type="ARBA" id="ARBA00022692"/>
    </source>
</evidence>
<evidence type="ECO:0000256" key="2">
    <source>
        <dbReference type="ARBA" id="ARBA00010992"/>
    </source>
</evidence>
<dbReference type="GO" id="GO:0016020">
    <property type="term" value="C:membrane"/>
    <property type="evidence" value="ECO:0007669"/>
    <property type="project" value="UniProtKB-SubCell"/>
</dbReference>
<feature type="transmembrane region" description="Helical" evidence="8">
    <location>
        <begin position="81"/>
        <end position="103"/>
    </location>
</feature>
<name>A0A0D2DKC2_9EURO</name>